<comment type="similarity">
    <text evidence="3">Belongs to the cytochrome c oxidase subunit 2 family.</text>
</comment>
<dbReference type="Gene3D" id="1.10.287.90">
    <property type="match status" value="1"/>
</dbReference>
<evidence type="ECO:0000256" key="6">
    <source>
        <dbReference type="ARBA" id="ARBA00022448"/>
    </source>
</evidence>
<keyword evidence="11" id="KW-1278">Translocase</keyword>
<dbReference type="InterPro" id="IPR002429">
    <property type="entry name" value="CcO_II-like_C"/>
</dbReference>
<evidence type="ECO:0000256" key="5">
    <source>
        <dbReference type="ARBA" id="ARBA00015946"/>
    </source>
</evidence>
<evidence type="ECO:0000256" key="13">
    <source>
        <dbReference type="ARBA" id="ARBA00022989"/>
    </source>
</evidence>
<keyword evidence="14" id="KW-0186">Copper</keyword>
<evidence type="ECO:0000256" key="12">
    <source>
        <dbReference type="ARBA" id="ARBA00022982"/>
    </source>
</evidence>
<dbReference type="PROSITE" id="PS00078">
    <property type="entry name" value="COX2"/>
    <property type="match status" value="1"/>
</dbReference>
<dbReference type="PANTHER" id="PTHR22888:SF9">
    <property type="entry name" value="CYTOCHROME C OXIDASE SUBUNIT 2"/>
    <property type="match status" value="1"/>
</dbReference>
<dbReference type="Gene3D" id="2.60.40.420">
    <property type="entry name" value="Cupredoxins - blue copper proteins"/>
    <property type="match status" value="1"/>
</dbReference>
<reference evidence="21" key="1">
    <citation type="submission" date="2015-10" db="EMBL/GenBank/DDBJ databases">
        <title>The evolution of Coeloplanidae (Platyctenida: Ctenophora) mitochondrial genomes.</title>
        <authorList>
            <person name="Arafat H."/>
            <person name="Alamaru A."/>
            <person name="Loya Y."/>
            <person name="Gissi C."/>
            <person name="Huchon D."/>
        </authorList>
    </citation>
    <scope>NUCLEOTIDE SEQUENCE</scope>
    <source>
        <strain evidence="21">RS2002-6</strain>
    </source>
</reference>
<keyword evidence="6" id="KW-0813">Transport</keyword>
<dbReference type="GO" id="GO:0004129">
    <property type="term" value="F:cytochrome-c oxidase activity"/>
    <property type="evidence" value="ECO:0007669"/>
    <property type="project" value="UniProtKB-EC"/>
</dbReference>
<dbReference type="InterPro" id="IPR036257">
    <property type="entry name" value="Cyt_c_oxidase_su2_TM_sf"/>
</dbReference>
<evidence type="ECO:0000313" key="21">
    <source>
        <dbReference type="EMBL" id="CUS25266.1"/>
    </source>
</evidence>
<proteinExistence type="inferred from homology"/>
<dbReference type="InterPro" id="IPR045187">
    <property type="entry name" value="CcO_II"/>
</dbReference>
<evidence type="ECO:0000256" key="14">
    <source>
        <dbReference type="ARBA" id="ARBA00023008"/>
    </source>
</evidence>
<keyword evidence="9" id="KW-0479">Metal-binding</keyword>
<name>A0A2R4ZJ75_9METZ</name>
<feature type="domain" description="Cytochrome oxidase subunit II transmembrane region profile" evidence="20">
    <location>
        <begin position="1"/>
        <end position="81"/>
    </location>
</feature>
<feature type="transmembrane region" description="Helical" evidence="18">
    <location>
        <begin position="12"/>
        <end position="33"/>
    </location>
</feature>
<dbReference type="PROSITE" id="PS50857">
    <property type="entry name" value="COX2_CUA"/>
    <property type="match status" value="1"/>
</dbReference>
<feature type="domain" description="Cytochrome oxidase subunit II copper A binding" evidence="19">
    <location>
        <begin position="79"/>
        <end position="191"/>
    </location>
</feature>
<comment type="catalytic activity">
    <reaction evidence="17">
        <text>4 Fe(II)-[cytochrome c] + O2 + 8 H(+)(in) = 4 Fe(III)-[cytochrome c] + 2 H2O + 4 H(+)(out)</text>
        <dbReference type="Rhea" id="RHEA:11436"/>
        <dbReference type="Rhea" id="RHEA-COMP:10350"/>
        <dbReference type="Rhea" id="RHEA-COMP:14399"/>
        <dbReference type="ChEBI" id="CHEBI:15377"/>
        <dbReference type="ChEBI" id="CHEBI:15378"/>
        <dbReference type="ChEBI" id="CHEBI:15379"/>
        <dbReference type="ChEBI" id="CHEBI:29033"/>
        <dbReference type="ChEBI" id="CHEBI:29034"/>
        <dbReference type="EC" id="7.1.1.9"/>
    </reaction>
    <physiologicalReaction direction="left-to-right" evidence="17">
        <dbReference type="Rhea" id="RHEA:11437"/>
    </physiologicalReaction>
</comment>
<dbReference type="PANTHER" id="PTHR22888">
    <property type="entry name" value="CYTOCHROME C OXIDASE, SUBUNIT II"/>
    <property type="match status" value="1"/>
</dbReference>
<evidence type="ECO:0000256" key="3">
    <source>
        <dbReference type="ARBA" id="ARBA00007866"/>
    </source>
</evidence>
<dbReference type="GO" id="GO:0042773">
    <property type="term" value="P:ATP synthesis coupled electron transport"/>
    <property type="evidence" value="ECO:0007669"/>
    <property type="project" value="TreeGrafter"/>
</dbReference>
<evidence type="ECO:0000256" key="10">
    <source>
        <dbReference type="ARBA" id="ARBA00022842"/>
    </source>
</evidence>
<evidence type="ECO:0000256" key="1">
    <source>
        <dbReference type="ARBA" id="ARBA00001935"/>
    </source>
</evidence>
<dbReference type="EC" id="7.1.1.9" evidence="4"/>
<dbReference type="GO" id="GO:0016020">
    <property type="term" value="C:membrane"/>
    <property type="evidence" value="ECO:0007669"/>
    <property type="project" value="UniProtKB-SubCell"/>
</dbReference>
<gene>
    <name evidence="21" type="primary">COX2</name>
</gene>
<dbReference type="GO" id="GO:0005507">
    <property type="term" value="F:copper ion binding"/>
    <property type="evidence" value="ECO:0007669"/>
    <property type="project" value="InterPro"/>
</dbReference>
<evidence type="ECO:0000256" key="11">
    <source>
        <dbReference type="ARBA" id="ARBA00022967"/>
    </source>
</evidence>
<dbReference type="PRINTS" id="PR01166">
    <property type="entry name" value="CYCOXIDASEII"/>
</dbReference>
<dbReference type="SUPFAM" id="SSF81464">
    <property type="entry name" value="Cytochrome c oxidase subunit II-like, transmembrane region"/>
    <property type="match status" value="1"/>
</dbReference>
<comment type="cofactor">
    <cofactor evidence="1">
        <name>Cu cation</name>
        <dbReference type="ChEBI" id="CHEBI:23378"/>
    </cofactor>
</comment>
<keyword evidence="15 18" id="KW-0472">Membrane</keyword>
<evidence type="ECO:0000256" key="2">
    <source>
        <dbReference type="ARBA" id="ARBA00004141"/>
    </source>
</evidence>
<evidence type="ECO:0000256" key="17">
    <source>
        <dbReference type="ARBA" id="ARBA00049512"/>
    </source>
</evidence>
<keyword evidence="8 18" id="KW-0812">Transmembrane</keyword>
<keyword evidence="12" id="KW-0249">Electron transport</keyword>
<keyword evidence="10" id="KW-0460">Magnesium</keyword>
<protein>
    <recommendedName>
        <fullName evidence="5">Cytochrome c oxidase subunit 2</fullName>
        <ecNumber evidence="4">7.1.1.9</ecNumber>
    </recommendedName>
    <alternativeName>
        <fullName evidence="16">Cytochrome c oxidase polypeptide II</fullName>
    </alternativeName>
</protein>
<dbReference type="PROSITE" id="PS50999">
    <property type="entry name" value="COX2_TM"/>
    <property type="match status" value="1"/>
</dbReference>
<evidence type="ECO:0000256" key="4">
    <source>
        <dbReference type="ARBA" id="ARBA00012949"/>
    </source>
</evidence>
<evidence type="ECO:0000256" key="18">
    <source>
        <dbReference type="SAM" id="Phobius"/>
    </source>
</evidence>
<dbReference type="Pfam" id="PF00116">
    <property type="entry name" value="COX2"/>
    <property type="match status" value="1"/>
</dbReference>
<evidence type="ECO:0000256" key="15">
    <source>
        <dbReference type="ARBA" id="ARBA00023136"/>
    </source>
</evidence>
<sequence length="191" mass="22172">MNYLSNFSAYYFTHNFIMVVLVFISIFTFFILFKSFYGLNSYGLYSGASLLEYMWTIIPLFIVFVLLIPLFFDYKVFNEIDQNVFCVSNQWYWDSDESSNVFNFIPTVLNSYFSEALIFSFLVGSTICFNLTSNDVLHSFGLNSLYTKVDCVPGVLHSLYVDFFYSGIYIVYCTELCGVNHSVMPLFIVIN</sequence>
<evidence type="ECO:0000259" key="20">
    <source>
        <dbReference type="PROSITE" id="PS50999"/>
    </source>
</evidence>
<dbReference type="EMBL" id="LN898114">
    <property type="protein sequence ID" value="CUS25266.1"/>
    <property type="molecule type" value="Genomic_DNA"/>
</dbReference>
<evidence type="ECO:0000256" key="16">
    <source>
        <dbReference type="ARBA" id="ARBA00031389"/>
    </source>
</evidence>
<feature type="transmembrane region" description="Helical" evidence="18">
    <location>
        <begin position="53"/>
        <end position="72"/>
    </location>
</feature>
<keyword evidence="21" id="KW-0496">Mitochondrion</keyword>
<dbReference type="InterPro" id="IPR001505">
    <property type="entry name" value="Copper_CuA"/>
</dbReference>
<evidence type="ECO:0000256" key="9">
    <source>
        <dbReference type="ARBA" id="ARBA00022723"/>
    </source>
</evidence>
<accession>A0A2R4ZJ75</accession>
<evidence type="ECO:0000259" key="19">
    <source>
        <dbReference type="PROSITE" id="PS50857"/>
    </source>
</evidence>
<keyword evidence="13 18" id="KW-1133">Transmembrane helix</keyword>
<geneLocation type="mitochondrion" evidence="21"/>
<dbReference type="InterPro" id="IPR011759">
    <property type="entry name" value="Cyt_c_oxidase_su2_TM_dom"/>
</dbReference>
<evidence type="ECO:0000256" key="7">
    <source>
        <dbReference type="ARBA" id="ARBA00022660"/>
    </source>
</evidence>
<dbReference type="SUPFAM" id="SSF49503">
    <property type="entry name" value="Cupredoxins"/>
    <property type="match status" value="1"/>
</dbReference>
<comment type="subcellular location">
    <subcellularLocation>
        <location evidence="2">Membrane</location>
        <topology evidence="2">Multi-pass membrane protein</topology>
    </subcellularLocation>
</comment>
<dbReference type="AlphaFoldDB" id="A0A2R4ZJ75"/>
<organism evidence="21">
    <name type="scientific">Coeloplana yulianicorum</name>
    <dbReference type="NCBI Taxonomy" id="1742922"/>
    <lineage>
        <taxon>Eukaryota</taxon>
        <taxon>Metazoa</taxon>
        <taxon>Ctenophora</taxon>
        <taxon>Tentaculata</taxon>
        <taxon>Platyctenida</taxon>
        <taxon>Coeloplanidae</taxon>
        <taxon>Coeloplana</taxon>
    </lineage>
</organism>
<evidence type="ECO:0000256" key="8">
    <source>
        <dbReference type="ARBA" id="ARBA00022692"/>
    </source>
</evidence>
<keyword evidence="7" id="KW-0679">Respiratory chain</keyword>
<dbReference type="InterPro" id="IPR008972">
    <property type="entry name" value="Cupredoxin"/>
</dbReference>